<dbReference type="CDD" id="cd06257">
    <property type="entry name" value="DnaJ"/>
    <property type="match status" value="1"/>
</dbReference>
<dbReference type="PANTHER" id="PTHR24078">
    <property type="entry name" value="DNAJ HOMOLOG SUBFAMILY C MEMBER"/>
    <property type="match status" value="1"/>
</dbReference>
<proteinExistence type="predicted"/>
<dbReference type="Pfam" id="PF01556">
    <property type="entry name" value="DnaJ_C"/>
    <property type="match status" value="1"/>
</dbReference>
<dbReference type="GO" id="GO:0005829">
    <property type="term" value="C:cytosol"/>
    <property type="evidence" value="ECO:0007669"/>
    <property type="project" value="TreeGrafter"/>
</dbReference>
<dbReference type="SUPFAM" id="SSF49493">
    <property type="entry name" value="HSP40/DnaJ peptide-binding domain"/>
    <property type="match status" value="2"/>
</dbReference>
<protein>
    <recommendedName>
        <fullName evidence="2">J domain-containing protein</fullName>
    </recommendedName>
</protein>
<evidence type="ECO:0000256" key="1">
    <source>
        <dbReference type="ARBA" id="ARBA00023186"/>
    </source>
</evidence>
<dbReference type="GO" id="GO:0006457">
    <property type="term" value="P:protein folding"/>
    <property type="evidence" value="ECO:0007669"/>
    <property type="project" value="InterPro"/>
</dbReference>
<keyword evidence="4" id="KW-1185">Reference proteome</keyword>
<dbReference type="Gene3D" id="2.60.260.20">
    <property type="entry name" value="Urease metallochaperone UreE, N-terminal domain"/>
    <property type="match status" value="2"/>
</dbReference>
<evidence type="ECO:0000313" key="3">
    <source>
        <dbReference type="EMBL" id="KAK3239779.1"/>
    </source>
</evidence>
<dbReference type="Pfam" id="PF00226">
    <property type="entry name" value="DnaJ"/>
    <property type="match status" value="1"/>
</dbReference>
<gene>
    <name evidence="3" type="ORF">CYMTET_50325</name>
</gene>
<dbReference type="Gene3D" id="1.10.287.110">
    <property type="entry name" value="DnaJ domain"/>
    <property type="match status" value="1"/>
</dbReference>
<dbReference type="SMART" id="SM00271">
    <property type="entry name" value="DnaJ"/>
    <property type="match status" value="1"/>
</dbReference>
<organism evidence="3 4">
    <name type="scientific">Cymbomonas tetramitiformis</name>
    <dbReference type="NCBI Taxonomy" id="36881"/>
    <lineage>
        <taxon>Eukaryota</taxon>
        <taxon>Viridiplantae</taxon>
        <taxon>Chlorophyta</taxon>
        <taxon>Pyramimonadophyceae</taxon>
        <taxon>Pyramimonadales</taxon>
        <taxon>Pyramimonadaceae</taxon>
        <taxon>Cymbomonas</taxon>
    </lineage>
</organism>
<comment type="caution">
    <text evidence="3">The sequence shown here is derived from an EMBL/GenBank/DDBJ whole genome shotgun (WGS) entry which is preliminary data.</text>
</comment>
<dbReference type="PRINTS" id="PR00625">
    <property type="entry name" value="JDOMAIN"/>
</dbReference>
<dbReference type="InterPro" id="IPR051339">
    <property type="entry name" value="DnaJ_subfamily_B"/>
</dbReference>
<name>A0AAE0BQ16_9CHLO</name>
<dbReference type="InterPro" id="IPR036869">
    <property type="entry name" value="J_dom_sf"/>
</dbReference>
<sequence length="338" mass="36990">MGKDYYDELGLTRSATDIDIKKAYRKLALKYHPDKNETAAASTKFAAVAEAYDVLSNAKNKGFYDLYGEEGLKQGVSDGKGGRRGGFYKFSTSPTLVFDQFFGTNNPYAALSEISESFEAMTATPKLKRGKQKTFDITVSLEDIFYGCIKKVPHTKKILTASGTFETQDRILTLDIKPGCKDGTRFVFDNEGNEAPHTEPGPVIYTLSTQKHPSFKRKGADLVYTAIVPLVKALSGTTLEIKTLDDRILSIPITEIVQQGSNKLIVGEGLPKGDGSKGDMLVVFDLLFPASLSDSQKMLLNAAFFLPPKPTAEQADAVKTFGVAFKDQLKGWSAGYKK</sequence>
<dbReference type="InterPro" id="IPR001623">
    <property type="entry name" value="DnaJ_domain"/>
</dbReference>
<dbReference type="PROSITE" id="PS50076">
    <property type="entry name" value="DNAJ_2"/>
    <property type="match status" value="1"/>
</dbReference>
<keyword evidence="1" id="KW-0143">Chaperone</keyword>
<evidence type="ECO:0000313" key="4">
    <source>
        <dbReference type="Proteomes" id="UP001190700"/>
    </source>
</evidence>
<dbReference type="GO" id="GO:0051082">
    <property type="term" value="F:unfolded protein binding"/>
    <property type="evidence" value="ECO:0007669"/>
    <property type="project" value="InterPro"/>
</dbReference>
<dbReference type="CDD" id="cd10747">
    <property type="entry name" value="DnaJ_C"/>
    <property type="match status" value="1"/>
</dbReference>
<reference evidence="3 4" key="1">
    <citation type="journal article" date="2015" name="Genome Biol. Evol.">
        <title>Comparative Genomics of a Bacterivorous Green Alga Reveals Evolutionary Causalities and Consequences of Phago-Mixotrophic Mode of Nutrition.</title>
        <authorList>
            <person name="Burns J.A."/>
            <person name="Paasch A."/>
            <person name="Narechania A."/>
            <person name="Kim E."/>
        </authorList>
    </citation>
    <scope>NUCLEOTIDE SEQUENCE [LARGE SCALE GENOMIC DNA]</scope>
    <source>
        <strain evidence="3 4">PLY_AMNH</strain>
    </source>
</reference>
<evidence type="ECO:0000259" key="2">
    <source>
        <dbReference type="PROSITE" id="PS50076"/>
    </source>
</evidence>
<dbReference type="EMBL" id="LGRX02033828">
    <property type="protein sequence ID" value="KAK3239779.1"/>
    <property type="molecule type" value="Genomic_DNA"/>
</dbReference>
<dbReference type="InterPro" id="IPR018253">
    <property type="entry name" value="DnaJ_domain_CS"/>
</dbReference>
<feature type="domain" description="J" evidence="2">
    <location>
        <begin position="4"/>
        <end position="68"/>
    </location>
</feature>
<dbReference type="FunFam" id="1.10.287.110:FF:000106">
    <property type="entry name" value="Putative heat shock protein-like protein"/>
    <property type="match status" value="1"/>
</dbReference>
<dbReference type="InterPro" id="IPR008971">
    <property type="entry name" value="HSP40/DnaJ_pept-bd"/>
</dbReference>
<dbReference type="FunFam" id="2.60.260.20:FF:000013">
    <property type="entry name" value="DnaJ subfamily B member 11"/>
    <property type="match status" value="1"/>
</dbReference>
<dbReference type="AlphaFoldDB" id="A0AAE0BQ16"/>
<dbReference type="PROSITE" id="PS00636">
    <property type="entry name" value="DNAJ_1"/>
    <property type="match status" value="1"/>
</dbReference>
<dbReference type="PANTHER" id="PTHR24078:SF519">
    <property type="entry name" value="DNAJ HOMOLOG SUBFAMILY B MEMBER 13"/>
    <property type="match status" value="1"/>
</dbReference>
<dbReference type="SUPFAM" id="SSF46565">
    <property type="entry name" value="Chaperone J-domain"/>
    <property type="match status" value="1"/>
</dbReference>
<dbReference type="InterPro" id="IPR002939">
    <property type="entry name" value="DnaJ_C"/>
</dbReference>
<dbReference type="GO" id="GO:0051087">
    <property type="term" value="F:protein-folding chaperone binding"/>
    <property type="evidence" value="ECO:0007669"/>
    <property type="project" value="TreeGrafter"/>
</dbReference>
<accession>A0AAE0BQ16</accession>
<dbReference type="Proteomes" id="UP001190700">
    <property type="component" value="Unassembled WGS sequence"/>
</dbReference>